<keyword evidence="1" id="KW-0479">Metal-binding</keyword>
<evidence type="ECO:0000256" key="2">
    <source>
        <dbReference type="ARBA" id="ARBA00022837"/>
    </source>
</evidence>
<proteinExistence type="predicted"/>
<dbReference type="GO" id="GO:0046872">
    <property type="term" value="F:metal ion binding"/>
    <property type="evidence" value="ECO:0007669"/>
    <property type="project" value="UniProtKB-KW"/>
</dbReference>
<accession>A0A1W1I1L2</accession>
<evidence type="ECO:0000313" key="5">
    <source>
        <dbReference type="EMBL" id="SLM46898.1"/>
    </source>
</evidence>
<dbReference type="STRING" id="1325564.NSJP_0726"/>
<keyword evidence="2" id="KW-0106">Calcium</keyword>
<protein>
    <recommendedName>
        <fullName evidence="4">PilY1 beta-propeller domain-containing protein</fullName>
    </recommendedName>
</protein>
<evidence type="ECO:0000256" key="3">
    <source>
        <dbReference type="SAM" id="SignalP"/>
    </source>
</evidence>
<dbReference type="RefSeq" id="WP_172834124.1">
    <property type="nucleotide sequence ID" value="NZ_LT828648.1"/>
</dbReference>
<feature type="signal peptide" evidence="3">
    <location>
        <begin position="1"/>
        <end position="23"/>
    </location>
</feature>
<organism evidence="5 6">
    <name type="scientific">Nitrospira japonica</name>
    <dbReference type="NCBI Taxonomy" id="1325564"/>
    <lineage>
        <taxon>Bacteria</taxon>
        <taxon>Pseudomonadati</taxon>
        <taxon>Nitrospirota</taxon>
        <taxon>Nitrospiria</taxon>
        <taxon>Nitrospirales</taxon>
        <taxon>Nitrospiraceae</taxon>
        <taxon>Nitrospira</taxon>
    </lineage>
</organism>
<sequence length="1794" mass="190341">MNKLMLALLMAIAGGIVHHSAVAQVTMNNYTAYPPFITKTVPPAVMLMMTKDHRLFFKGYNDIVDLDNGKPGGDAAVDTTYKDNIDYVGYFDPKKCYDYSGGTGFGGTGRFNPAVAGTGTYSHFCSAKWSGNFLNWATMARIDIIRKVLYGGMRIVDDAGTSTSAMSGNNGLTVLGRTITPRDAHSWAKPYAGSNLSSLVPTAALGIVSGAVTICNTNSASGETVGYMMVLDGNWPDADSTEVRQCERTANGAGVFGGELKATYRVAVKVCDWTIGLEANCDTYYDNNTPTPTNIYTYKPQGLIQRMSVNSNGSVGTADDTVTMRFGLMSGSYERNFSGGVLRSKATDLYTQEINKRTGQILGTSKVIKTIDMFRIVGYNFGSNNYSAGGNDGTCSVDGGIPTESNCRSWGEPFAEMFYEAIRYFRGLSGSGDATTQFYKTSGNGPDNSITSYAIGNGTFASNSFPVEANNGYGDPYTGSPAICEYCAKPFVLMFGDAFPSHDSDQLPGAQAWTSAPNQVTPTTNDTGLSLSTLLTASSMDTLDPISSVFIGEVNGGSANSICSAKATTTFLNIRGLCPEEPNKYGSYYLPILAHYAKTTDLRGALGNDTSNIVKQNITTYAVVASAPVPVLEFAVGANKVQLTPAFHSGCPAASGGAPASDSNRYNGCTTAGQGAWSSSAGTGGNKGQLVAFDICTNDADWTTEVGNGYTSCYEIMWDDATYGGDYDLDIRYRLYVKTNGSTTITVKTKPIYSNAGNGNWAGFYINGVSATGHSATTPAATLNNILTGAGEYYDIRCGGSIPTGAGNGLECQRYNTTGGWTSDTTAPYTNIWVERTFTANGSNAGLLKDPLWYAAKYGGFKDSDKPATTGYNLPDKTSEWDADGDGMPDTYFYAQNPLELEGKLAAAFAAILNQTSSGTAASVLSSSTSGEGALYQSYFYPTQFEGTREVKYAGYVHGLFVDTYGNLREDTNGDGRLVLSEDRIVVTRYDVINDRLAVDIFVDSNGDGKADPTRDTTVPPDGILDTAFCDDSPHQCDKVITDINPIWEGGRRLAIMPPANRYIYTWVDLDNDKVVSSAASSAAAGEFISFDTSNQSKIAGYLNLSGAPTAMTGANIINFIRGSQITGLRDRTLTVKNDSSVPTSMVWKLGDSVYSTPVVVGDPKERYDVLYGDASYTTFFQQYKGRRQVAYLGANDGMLHAFNVGFYHKGDDTSGTAPAGKIEHGWFSNAATTDGRGTVRGDELWSFIPQELLPHLRWLADPNYTHVYYVDLKPKVTDARIFTPDADHPNGWGTILIGGFRMGGSCGNCTGGQATPMTFAADFNNDSTVDAARTFFSAYFVLDVTNPEKLPKLLWSYSDTNLGLTMSYPSVVRVRPLGGDKTQDSDAKWFAIFGSGATSYDAGVGQVARMYAVNLKDRITSAASTTVTAFDAGGTLSSPPNSFIGDLSTIDRDLDYRTDAIYGGKIISASPWEGKLLRLTTGCWKASTPVCNTSPSLWGVPSGGTSPAPTRAPSEILYQFKNATGSTKNTLGPLPQAPGLALDETGNTWVFAGSGRYYTQLSGTGDKVDVSVQFLVGVKDPVLQGSGGCNDATITGCRIDDSLNNELIDMSTATICQLGNGTCDGTTTQQVTSVPAMATGGTYGSLISLVQSKKGWFTKLTVPASGPSERSVANPVILGGIVFFPTFLPSNDVCVAAGSSNLYALYYVTGGPYSSPVVGLSGQNINNKTSLGEGLATTVAIHLGSQGDGSSGTGSLSGVKGCSQSSTGAINCVNAGTATTVASRYLSWISQRD</sequence>
<evidence type="ECO:0000259" key="4">
    <source>
        <dbReference type="Pfam" id="PF05567"/>
    </source>
</evidence>
<dbReference type="Proteomes" id="UP000192042">
    <property type="component" value="Chromosome I"/>
</dbReference>
<evidence type="ECO:0000313" key="6">
    <source>
        <dbReference type="Proteomes" id="UP000192042"/>
    </source>
</evidence>
<keyword evidence="3" id="KW-0732">Signal</keyword>
<evidence type="ECO:0000256" key="1">
    <source>
        <dbReference type="ARBA" id="ARBA00022723"/>
    </source>
</evidence>
<gene>
    <name evidence="5" type="ORF">NSJP_0726</name>
</gene>
<keyword evidence="6" id="KW-1185">Reference proteome</keyword>
<reference evidence="5 6" key="1">
    <citation type="submission" date="2017-03" db="EMBL/GenBank/DDBJ databases">
        <authorList>
            <person name="Afonso C.L."/>
            <person name="Miller P.J."/>
            <person name="Scott M.A."/>
            <person name="Spackman E."/>
            <person name="Goraichik I."/>
            <person name="Dimitrov K.M."/>
            <person name="Suarez D.L."/>
            <person name="Swayne D.E."/>
        </authorList>
    </citation>
    <scope>NUCLEOTIDE SEQUENCE [LARGE SCALE GENOMIC DNA]</scope>
    <source>
        <strain evidence="5">Genome sequencing of Nitrospira japonica strain NJ11</strain>
    </source>
</reference>
<dbReference type="KEGG" id="nja:NSJP_0726"/>
<dbReference type="EMBL" id="LT828648">
    <property type="protein sequence ID" value="SLM46898.1"/>
    <property type="molecule type" value="Genomic_DNA"/>
</dbReference>
<feature type="chain" id="PRO_5012574130" description="PilY1 beta-propeller domain-containing protein" evidence="3">
    <location>
        <begin position="24"/>
        <end position="1794"/>
    </location>
</feature>
<dbReference type="Pfam" id="PF05567">
    <property type="entry name" value="T4P_PilY1"/>
    <property type="match status" value="1"/>
</dbReference>
<name>A0A1W1I1L2_9BACT</name>
<dbReference type="InterPro" id="IPR008707">
    <property type="entry name" value="B-propeller_PilY1"/>
</dbReference>
<feature type="domain" description="PilY1 beta-propeller" evidence="4">
    <location>
        <begin position="1150"/>
        <end position="1465"/>
    </location>
</feature>